<dbReference type="GO" id="GO:0046872">
    <property type="term" value="F:metal ion binding"/>
    <property type="evidence" value="ECO:0007669"/>
    <property type="project" value="UniProtKB-KW"/>
</dbReference>
<dbReference type="GO" id="GO:0003677">
    <property type="term" value="F:DNA binding"/>
    <property type="evidence" value="ECO:0007669"/>
    <property type="project" value="UniProtKB-KW"/>
</dbReference>
<dbReference type="InterPro" id="IPR002464">
    <property type="entry name" value="DNA/RNA_helicase_DEAH_CS"/>
</dbReference>
<keyword evidence="4" id="KW-0479">Metal-binding</keyword>
<evidence type="ECO:0000256" key="13">
    <source>
        <dbReference type="SAM" id="MobiDB-lite"/>
    </source>
</evidence>
<keyword evidence="12" id="KW-0539">Nucleus</keyword>
<evidence type="ECO:0000259" key="14">
    <source>
        <dbReference type="PROSITE" id="PS51193"/>
    </source>
</evidence>
<comment type="subcellular location">
    <subcellularLocation>
        <location evidence="2">Nucleus</location>
    </subcellularLocation>
</comment>
<comment type="cofactor">
    <cofactor evidence="1">
        <name>[4Fe-4S] cluster</name>
        <dbReference type="ChEBI" id="CHEBI:49883"/>
    </cofactor>
</comment>
<evidence type="ECO:0000256" key="3">
    <source>
        <dbReference type="ARBA" id="ARBA00008435"/>
    </source>
</evidence>
<keyword evidence="15" id="KW-0238">DNA-binding</keyword>
<dbReference type="PROSITE" id="PS00690">
    <property type="entry name" value="DEAH_ATP_HELICASE"/>
    <property type="match status" value="1"/>
</dbReference>
<dbReference type="InterPro" id="IPR014013">
    <property type="entry name" value="Helic_SF1/SF2_ATP-bd_DinG/Rad3"/>
</dbReference>
<dbReference type="InterPro" id="IPR014001">
    <property type="entry name" value="Helicase_ATP-bd"/>
</dbReference>
<evidence type="ECO:0000256" key="4">
    <source>
        <dbReference type="ARBA" id="ARBA00022723"/>
    </source>
</evidence>
<evidence type="ECO:0000313" key="15">
    <source>
        <dbReference type="EMBL" id="AXY97538.1"/>
    </source>
</evidence>
<dbReference type="InterPro" id="IPR027417">
    <property type="entry name" value="P-loop_NTPase"/>
</dbReference>
<feature type="compositionally biased region" description="Basic and acidic residues" evidence="13">
    <location>
        <begin position="71"/>
        <end position="80"/>
    </location>
</feature>
<keyword evidence="9" id="KW-0408">Iron</keyword>
<dbReference type="Pfam" id="PF13307">
    <property type="entry name" value="Helicase_C_2"/>
    <property type="match status" value="1"/>
</dbReference>
<dbReference type="PROSITE" id="PS51193">
    <property type="entry name" value="HELICASE_ATP_BIND_2"/>
    <property type="match status" value="1"/>
</dbReference>
<evidence type="ECO:0000256" key="5">
    <source>
        <dbReference type="ARBA" id="ARBA00022741"/>
    </source>
</evidence>
<keyword evidence="11" id="KW-0413">Isomerase</keyword>
<dbReference type="GO" id="GO:0006139">
    <property type="term" value="P:nucleobase-containing compound metabolic process"/>
    <property type="evidence" value="ECO:0007669"/>
    <property type="project" value="InterPro"/>
</dbReference>
<dbReference type="GO" id="GO:0005634">
    <property type="term" value="C:nucleus"/>
    <property type="evidence" value="ECO:0007669"/>
    <property type="project" value="UniProtKB-SubCell"/>
</dbReference>
<dbReference type="InterPro" id="IPR010614">
    <property type="entry name" value="RAD3-like_helicase_DEAD"/>
</dbReference>
<dbReference type="NCBIfam" id="TIGR00604">
    <property type="entry name" value="rad3"/>
    <property type="match status" value="1"/>
</dbReference>
<dbReference type="Pfam" id="PF06733">
    <property type="entry name" value="DEAD_2"/>
    <property type="match status" value="1"/>
</dbReference>
<dbReference type="GO" id="GO:0034085">
    <property type="term" value="P:establishment of sister chromatid cohesion"/>
    <property type="evidence" value="ECO:0007669"/>
    <property type="project" value="TreeGrafter"/>
</dbReference>
<evidence type="ECO:0000256" key="10">
    <source>
        <dbReference type="ARBA" id="ARBA00023014"/>
    </source>
</evidence>
<feature type="domain" description="Helicase ATP-binding" evidence="14">
    <location>
        <begin position="1"/>
        <end position="430"/>
    </location>
</feature>
<organism evidence="15">
    <name type="scientific">Populus tomentosa</name>
    <name type="common">Chinese white poplar</name>
    <dbReference type="NCBI Taxonomy" id="118781"/>
    <lineage>
        <taxon>Eukaryota</taxon>
        <taxon>Viridiplantae</taxon>
        <taxon>Streptophyta</taxon>
        <taxon>Embryophyta</taxon>
        <taxon>Tracheophyta</taxon>
        <taxon>Spermatophyta</taxon>
        <taxon>Magnoliopsida</taxon>
        <taxon>eudicotyledons</taxon>
        <taxon>Gunneridae</taxon>
        <taxon>Pentapetalae</taxon>
        <taxon>rosids</taxon>
        <taxon>fabids</taxon>
        <taxon>Malpighiales</taxon>
        <taxon>Salicaceae</taxon>
        <taxon>Saliceae</taxon>
        <taxon>Populus</taxon>
    </lineage>
</organism>
<dbReference type="InterPro" id="IPR013020">
    <property type="entry name" value="Rad3/Chl1-like"/>
</dbReference>
<evidence type="ECO:0000256" key="1">
    <source>
        <dbReference type="ARBA" id="ARBA00001966"/>
    </source>
</evidence>
<dbReference type="SMART" id="SM00487">
    <property type="entry name" value="DEXDc"/>
    <property type="match status" value="1"/>
</dbReference>
<dbReference type="EMBL" id="MF463281">
    <property type="protein sequence ID" value="AXY97538.1"/>
    <property type="molecule type" value="mRNA"/>
</dbReference>
<dbReference type="AlphaFoldDB" id="A0A385JHP7"/>
<feature type="region of interest" description="Disordered" evidence="13">
    <location>
        <begin position="164"/>
        <end position="202"/>
    </location>
</feature>
<dbReference type="GO" id="GO:0051536">
    <property type="term" value="F:iron-sulfur cluster binding"/>
    <property type="evidence" value="ECO:0007669"/>
    <property type="project" value="UniProtKB-KW"/>
</dbReference>
<protein>
    <submittedName>
        <fullName evidence="15">RAD3-like DNA-binding helicase protein</fullName>
    </submittedName>
</protein>
<dbReference type="CDD" id="cd18788">
    <property type="entry name" value="SF2_C_XPD"/>
    <property type="match status" value="1"/>
</dbReference>
<dbReference type="SMART" id="SM00488">
    <property type="entry name" value="DEXDc2"/>
    <property type="match status" value="1"/>
</dbReference>
<feature type="region of interest" description="Disordered" evidence="13">
    <location>
        <begin position="61"/>
        <end position="86"/>
    </location>
</feature>
<evidence type="ECO:0000256" key="7">
    <source>
        <dbReference type="ARBA" id="ARBA00022806"/>
    </source>
</evidence>
<evidence type="ECO:0000256" key="2">
    <source>
        <dbReference type="ARBA" id="ARBA00004123"/>
    </source>
</evidence>
<dbReference type="GO" id="GO:0006974">
    <property type="term" value="P:DNA damage response"/>
    <property type="evidence" value="ECO:0007669"/>
    <property type="project" value="UniProtKB-ARBA"/>
</dbReference>
<keyword evidence="8" id="KW-0067">ATP-binding</keyword>
<dbReference type="SMART" id="SM00491">
    <property type="entry name" value="HELICc2"/>
    <property type="match status" value="1"/>
</dbReference>
<dbReference type="Gene3D" id="3.40.50.300">
    <property type="entry name" value="P-loop containing nucleotide triphosphate hydrolases"/>
    <property type="match status" value="3"/>
</dbReference>
<comment type="similarity">
    <text evidence="3">Belongs to the DEAD box helicase family. DEAH subfamily. DDX11/CHL1 sub-subfamily.</text>
</comment>
<evidence type="ECO:0000256" key="9">
    <source>
        <dbReference type="ARBA" id="ARBA00023004"/>
    </source>
</evidence>
<evidence type="ECO:0000256" key="6">
    <source>
        <dbReference type="ARBA" id="ARBA00022801"/>
    </source>
</evidence>
<dbReference type="FunFam" id="3.40.50.300:FF:001791">
    <property type="entry name" value="RAD3-like DNA-binding helicase protein"/>
    <property type="match status" value="1"/>
</dbReference>
<evidence type="ECO:0000256" key="12">
    <source>
        <dbReference type="ARBA" id="ARBA00023242"/>
    </source>
</evidence>
<keyword evidence="6" id="KW-0378">Hydrolase</keyword>
<dbReference type="GO" id="GO:0005524">
    <property type="term" value="F:ATP binding"/>
    <property type="evidence" value="ECO:0007669"/>
    <property type="project" value="UniProtKB-KW"/>
</dbReference>
<keyword evidence="10" id="KW-0411">Iron-sulfur</keyword>
<proteinExistence type="evidence at transcript level"/>
<dbReference type="InterPro" id="IPR006554">
    <property type="entry name" value="Helicase-like_DEXD_c2"/>
</dbReference>
<dbReference type="InterPro" id="IPR006555">
    <property type="entry name" value="ATP-dep_Helicase_C"/>
</dbReference>
<evidence type="ECO:0000256" key="8">
    <source>
        <dbReference type="ARBA" id="ARBA00022840"/>
    </source>
</evidence>
<evidence type="ECO:0000256" key="11">
    <source>
        <dbReference type="ARBA" id="ARBA00023235"/>
    </source>
</evidence>
<reference evidence="15" key="1">
    <citation type="journal article" date="2018" name="New Phytol.">
        <title>Genetic variants in microRNA biogenesis genes as novel indicators for secondary growth in Populus.</title>
        <authorList>
            <person name="Chen B."/>
            <person name="Chen J."/>
            <person name="Du Q."/>
            <person name="Zhou D."/>
            <person name="Wang L."/>
            <person name="Xie J."/>
            <person name="Li Y."/>
            <person name="Zhang D."/>
        </authorList>
    </citation>
    <scope>NUCLEOTIDE SEQUENCE</scope>
</reference>
<dbReference type="PANTHER" id="PTHR11472:SF41">
    <property type="entry name" value="ATP-DEPENDENT DNA HELICASE DDX11-RELATED"/>
    <property type="match status" value="1"/>
</dbReference>
<feature type="compositionally biased region" description="Acidic residues" evidence="13">
    <location>
        <begin position="189"/>
        <end position="202"/>
    </location>
</feature>
<keyword evidence="7 15" id="KW-0347">Helicase</keyword>
<sequence>MEFRGFPYKPYSIQIDFMKALYHSLNQGGVSILESPTGTGKTLSIICSALQWVYDRRQQDKSKVQVQSPHHSTDDAHSGSDDEPDWLRNFVPNKDNLTQEKKINKKFGFGGCDRRRNRKESCKDLFSRDLEEEDCNKRGENKCSRKKNDGVELSDDEFLLDEYESEEEGALGGGKSKRKAGGVSISSSSDEEGEKDGPDGEEEEEEKAFKIYFCSRTHSQLSQFIKELRKTLFSNEINVVCLGSRKNFCINEEVLKLGSSVRVNERCLELQKNKKNEVSKIKNFSAEGRIRRTKASSGCPMLRKHKLQKEFRNETSQHGALDIEDLVRIGRSIGTCPYYGSRSMVPAADLVVLPYQSLLSKSSRESLGLNLKNSIIVIDEAHNLADSLISMYDAKITSSQLESVHSHIEKYFTRFRNLLGPGNRRYIQTLMVLTRAFLQTLDNKKDLSNVNNYQAEEIAADKKAVCDTSIAINDFLFSLNIDNINLVKLLQYIKESNLVHKVSGYGEKVASLQEGLALNRNGEFGEEGSTLSSFRALVDMLMSLTNNDGDGRMIISKMRSTCSGLQGGFLKYVMLTGEKIFSEIVDEAHAVILAGGTLQPIEETRERLFPWLPPNQLHFFSCSHIVPPESILPIAVSRGPSGQSFDFSYSSRSSLVMIEELGLLLCNLVAFVPEGIVVFFSSFEYEGQVYDSWKKSGILERIMRKKRIFREPRSNSDVELILKEYKETIDGLSSGTKEDGVRHNGAVLLAVVGGKISEGINFSDGMGRCIVMVGLPYPSPSDMELMERVKYIESLGEPNCGKRPEISVGEHYYNGDVQTAFSILRSCRRRGKEYYENLCMKAVNQSIGRAIRHINDYAAILLVDMRYASDSSKTSFSHPTNKLPLWIKDRLVSATNNYGEVHRLLHQFFKYNKKRECQ</sequence>
<dbReference type="GO" id="GO:0003678">
    <property type="term" value="F:DNA helicase activity"/>
    <property type="evidence" value="ECO:0007669"/>
    <property type="project" value="InterPro"/>
</dbReference>
<keyword evidence="5" id="KW-0547">Nucleotide-binding</keyword>
<gene>
    <name evidence="15" type="primary">RAD3L</name>
    <name evidence="15" type="ORF">Potri.001G182600</name>
</gene>
<accession>A0A385JHP7</accession>
<dbReference type="SUPFAM" id="SSF52540">
    <property type="entry name" value="P-loop containing nucleoside triphosphate hydrolases"/>
    <property type="match status" value="1"/>
</dbReference>
<dbReference type="GO" id="GO:0016818">
    <property type="term" value="F:hydrolase activity, acting on acid anhydrides, in phosphorus-containing anhydrides"/>
    <property type="evidence" value="ECO:0007669"/>
    <property type="project" value="InterPro"/>
</dbReference>
<dbReference type="InterPro" id="IPR045028">
    <property type="entry name" value="DinG/Rad3-like"/>
</dbReference>
<dbReference type="PANTHER" id="PTHR11472">
    <property type="entry name" value="DNA REPAIR DEAD HELICASE RAD3/XP-D SUBFAMILY MEMBER"/>
    <property type="match status" value="1"/>
</dbReference>
<name>A0A385JHP7_POPTO</name>